<dbReference type="GO" id="GO:0003723">
    <property type="term" value="F:RNA binding"/>
    <property type="evidence" value="ECO:0007669"/>
    <property type="project" value="InterPro"/>
</dbReference>
<accession>A0AAD2AG62</accession>
<evidence type="ECO:0000313" key="3">
    <source>
        <dbReference type="Proteomes" id="UP000834106"/>
    </source>
</evidence>
<dbReference type="Proteomes" id="UP000834106">
    <property type="component" value="Chromosome 23"/>
</dbReference>
<evidence type="ECO:0000259" key="1">
    <source>
        <dbReference type="Pfam" id="PF05634"/>
    </source>
</evidence>
<sequence>MTDLKIISFLGFSLREYAEFHSERRISPTFDLLKCNTQQGLISLDSLKVQKRRGVPSPKRGLVVQRLIPVAYRPFDARVNLINNLKKLLKVVLHHAFGVMKFMLELLGILSSLVEDQALQFVKDFMSGGMQLLKTIAAVMELFIQAGVNLPEYPTKRRRKPIIRIGKSEFINADERELPDPDPDAPKPSILAEIPDTEILLPSKEETAFLPREHFKHGKK</sequence>
<gene>
    <name evidence="2" type="ORF">FPE_LOCUS34845</name>
</gene>
<organism evidence="2 3">
    <name type="scientific">Fraxinus pennsylvanica</name>
    <dbReference type="NCBI Taxonomy" id="56036"/>
    <lineage>
        <taxon>Eukaryota</taxon>
        <taxon>Viridiplantae</taxon>
        <taxon>Streptophyta</taxon>
        <taxon>Embryophyta</taxon>
        <taxon>Tracheophyta</taxon>
        <taxon>Spermatophyta</taxon>
        <taxon>Magnoliopsida</taxon>
        <taxon>eudicotyledons</taxon>
        <taxon>Gunneridae</taxon>
        <taxon>Pentapetalae</taxon>
        <taxon>asterids</taxon>
        <taxon>lamiids</taxon>
        <taxon>Lamiales</taxon>
        <taxon>Oleaceae</taxon>
        <taxon>Oleeae</taxon>
        <taxon>Fraxinus</taxon>
    </lineage>
</organism>
<dbReference type="Pfam" id="PF05634">
    <property type="entry name" value="APO_RNA-bind"/>
    <property type="match status" value="2"/>
</dbReference>
<reference evidence="2" key="1">
    <citation type="submission" date="2023-05" db="EMBL/GenBank/DDBJ databases">
        <authorList>
            <person name="Huff M."/>
        </authorList>
    </citation>
    <scope>NUCLEOTIDE SEQUENCE</scope>
</reference>
<evidence type="ECO:0000313" key="2">
    <source>
        <dbReference type="EMBL" id="CAI9787415.1"/>
    </source>
</evidence>
<feature type="domain" description="APO" evidence="1">
    <location>
        <begin position="134"/>
        <end position="171"/>
    </location>
</feature>
<name>A0AAD2AG62_9LAMI</name>
<dbReference type="EMBL" id="OU503058">
    <property type="protein sequence ID" value="CAI9787415.1"/>
    <property type="molecule type" value="Genomic_DNA"/>
</dbReference>
<proteinExistence type="predicted"/>
<protein>
    <recommendedName>
        <fullName evidence="1">APO domain-containing protein</fullName>
    </recommendedName>
</protein>
<feature type="domain" description="APO" evidence="1">
    <location>
        <begin position="47"/>
        <end position="96"/>
    </location>
</feature>
<keyword evidence="3" id="KW-1185">Reference proteome</keyword>
<dbReference type="AlphaFoldDB" id="A0AAD2AG62"/>
<dbReference type="InterPro" id="IPR023342">
    <property type="entry name" value="APO_dom"/>
</dbReference>